<organism evidence="1">
    <name type="scientific">Archaeoglobus fulgidus</name>
    <dbReference type="NCBI Taxonomy" id="2234"/>
    <lineage>
        <taxon>Archaea</taxon>
        <taxon>Methanobacteriati</taxon>
        <taxon>Methanobacteriota</taxon>
        <taxon>Archaeoglobi</taxon>
        <taxon>Archaeoglobales</taxon>
        <taxon>Archaeoglobaceae</taxon>
        <taxon>Archaeoglobus</taxon>
    </lineage>
</organism>
<sequence>MGKSIVLVGKRNEKIVEEVTKDLEIDVFFFGIETNLDTFLEMLEGYETLIFVASLGSWEGEAVLEIAKRCKAKATFFCVTRGGTIEEIITSRSQADKILTVFPEFRGAIISEEIPFGAKVEALKLLLD</sequence>
<gene>
    <name evidence="1" type="ORF">ENT52_07170</name>
</gene>
<accession>A0A7J3M3I9</accession>
<protein>
    <submittedName>
        <fullName evidence="1">Uncharacterized protein</fullName>
    </submittedName>
</protein>
<comment type="caution">
    <text evidence="1">The sequence shown here is derived from an EMBL/GenBank/DDBJ whole genome shotgun (WGS) entry which is preliminary data.</text>
</comment>
<dbReference type="EMBL" id="DSYZ01000133">
    <property type="protein sequence ID" value="HGT83486.1"/>
    <property type="molecule type" value="Genomic_DNA"/>
</dbReference>
<proteinExistence type="predicted"/>
<evidence type="ECO:0000313" key="1">
    <source>
        <dbReference type="EMBL" id="HGT83486.1"/>
    </source>
</evidence>
<dbReference type="AlphaFoldDB" id="A0A7J3M3I9"/>
<name>A0A7J3M3I9_ARCFL</name>
<reference evidence="1" key="1">
    <citation type="journal article" date="2020" name="mSystems">
        <title>Genome- and Community-Level Interaction Insights into Carbon Utilization and Element Cycling Functions of Hydrothermarchaeota in Hydrothermal Sediment.</title>
        <authorList>
            <person name="Zhou Z."/>
            <person name="Liu Y."/>
            <person name="Xu W."/>
            <person name="Pan J."/>
            <person name="Luo Z.H."/>
            <person name="Li M."/>
        </authorList>
    </citation>
    <scope>NUCLEOTIDE SEQUENCE [LARGE SCALE GENOMIC DNA]</scope>
    <source>
        <strain evidence="1">SpSt-587</strain>
    </source>
</reference>